<dbReference type="PROSITE" id="PS50846">
    <property type="entry name" value="HMA_2"/>
    <property type="match status" value="1"/>
</dbReference>
<gene>
    <name evidence="3" type="ORF">D9V29_13595</name>
</gene>
<dbReference type="RefSeq" id="WP_121673868.1">
    <property type="nucleotide sequence ID" value="NZ_BMXM01000012.1"/>
</dbReference>
<dbReference type="Proteomes" id="UP000270299">
    <property type="component" value="Unassembled WGS sequence"/>
</dbReference>
<dbReference type="AlphaFoldDB" id="A0A3L6ZLV3"/>
<dbReference type="GO" id="GO:0046872">
    <property type="term" value="F:metal ion binding"/>
    <property type="evidence" value="ECO:0007669"/>
    <property type="project" value="UniProtKB-KW"/>
</dbReference>
<evidence type="ECO:0000313" key="3">
    <source>
        <dbReference type="EMBL" id="RLP68511.1"/>
    </source>
</evidence>
<keyword evidence="4" id="KW-1185">Reference proteome</keyword>
<dbReference type="InterPro" id="IPR036163">
    <property type="entry name" value="HMA_dom_sf"/>
</dbReference>
<feature type="domain" description="HMA" evidence="2">
    <location>
        <begin position="43"/>
        <end position="111"/>
    </location>
</feature>
<comment type="caution">
    <text evidence="3">The sequence shown here is derived from an EMBL/GenBank/DDBJ whole genome shotgun (WGS) entry which is preliminary data.</text>
</comment>
<dbReference type="OrthoDB" id="9813965at2"/>
<reference evidence="3 4" key="1">
    <citation type="submission" date="2018-10" db="EMBL/GenBank/DDBJ databases">
        <authorList>
            <person name="Li J."/>
        </authorList>
    </citation>
    <scope>NUCLEOTIDE SEQUENCE [LARGE SCALE GENOMIC DNA]</scope>
    <source>
        <strain evidence="3 4">CCTCC AB209002</strain>
    </source>
</reference>
<organism evidence="3 4">
    <name type="scientific">Mycetocola manganoxydans</name>
    <dbReference type="NCBI Taxonomy" id="699879"/>
    <lineage>
        <taxon>Bacteria</taxon>
        <taxon>Bacillati</taxon>
        <taxon>Actinomycetota</taxon>
        <taxon>Actinomycetes</taxon>
        <taxon>Micrococcales</taxon>
        <taxon>Microbacteriaceae</taxon>
        <taxon>Mycetocola</taxon>
    </lineage>
</organism>
<name>A0A3L6ZLV3_9MICO</name>
<accession>A0A3L6ZLV3</accession>
<dbReference type="EMBL" id="RCUV01000020">
    <property type="protein sequence ID" value="RLP68511.1"/>
    <property type="molecule type" value="Genomic_DNA"/>
</dbReference>
<evidence type="ECO:0000256" key="1">
    <source>
        <dbReference type="ARBA" id="ARBA00022723"/>
    </source>
</evidence>
<sequence length="115" mass="11705">MCTPNATNDLGLTDANSSCTCGSHGTHGDTVEGHPTGHSAAAHVEHYLVDGMTCSHCVSSVTEELSALPGVESVKVKLNAGGTSQVMVESSTALDVDAVRTALDEAGYELASTTK</sequence>
<dbReference type="CDD" id="cd00371">
    <property type="entry name" value="HMA"/>
    <property type="match status" value="1"/>
</dbReference>
<keyword evidence="1" id="KW-0479">Metal-binding</keyword>
<dbReference type="InterPro" id="IPR017969">
    <property type="entry name" value="Heavy-metal-associated_CS"/>
</dbReference>
<dbReference type="Gene3D" id="3.30.70.100">
    <property type="match status" value="1"/>
</dbReference>
<dbReference type="Pfam" id="PF00403">
    <property type="entry name" value="HMA"/>
    <property type="match status" value="1"/>
</dbReference>
<dbReference type="PROSITE" id="PS01047">
    <property type="entry name" value="HMA_1"/>
    <property type="match status" value="1"/>
</dbReference>
<evidence type="ECO:0000259" key="2">
    <source>
        <dbReference type="PROSITE" id="PS50846"/>
    </source>
</evidence>
<proteinExistence type="predicted"/>
<evidence type="ECO:0000313" key="4">
    <source>
        <dbReference type="Proteomes" id="UP000270299"/>
    </source>
</evidence>
<dbReference type="SUPFAM" id="SSF55008">
    <property type="entry name" value="HMA, heavy metal-associated domain"/>
    <property type="match status" value="1"/>
</dbReference>
<protein>
    <submittedName>
        <fullName evidence="3">Copper chaperone</fullName>
    </submittedName>
</protein>
<dbReference type="InterPro" id="IPR006121">
    <property type="entry name" value="HMA_dom"/>
</dbReference>